<evidence type="ECO:0000313" key="1">
    <source>
        <dbReference type="EMBL" id="CBL04745.1"/>
    </source>
</evidence>
<organism evidence="1 2">
    <name type="scientific">Gordonibacter pamelaeae 7-10-1-b</name>
    <dbReference type="NCBI Taxonomy" id="657308"/>
    <lineage>
        <taxon>Bacteria</taxon>
        <taxon>Bacillati</taxon>
        <taxon>Actinomycetota</taxon>
        <taxon>Coriobacteriia</taxon>
        <taxon>Eggerthellales</taxon>
        <taxon>Eggerthellaceae</taxon>
        <taxon>Gordonibacter</taxon>
    </lineage>
</organism>
<gene>
    <name evidence="1" type="ORF">GPA_26950</name>
</gene>
<reference evidence="1 2" key="2">
    <citation type="submission" date="2010-03" db="EMBL/GenBank/DDBJ databases">
        <authorList>
            <person name="Pajon A."/>
        </authorList>
    </citation>
    <scope>NUCLEOTIDE SEQUENCE [LARGE SCALE GENOMIC DNA]</scope>
    <source>
        <strain evidence="2">7-10-1-b</strain>
    </source>
</reference>
<proteinExistence type="predicted"/>
<dbReference type="Proteomes" id="UP000008805">
    <property type="component" value="Chromosome"/>
</dbReference>
<accession>D6EAJ8</accession>
<keyword evidence="2" id="KW-1185">Reference proteome</keyword>
<evidence type="ECO:0000313" key="2">
    <source>
        <dbReference type="Proteomes" id="UP000008805"/>
    </source>
</evidence>
<protein>
    <submittedName>
        <fullName evidence="1">Uncharacterized protein</fullName>
    </submittedName>
</protein>
<name>D6EAJ8_9ACTN</name>
<dbReference type="KEGG" id="gpa:GPA_26950"/>
<dbReference type="EMBL" id="FP929047">
    <property type="protein sequence ID" value="CBL04745.1"/>
    <property type="molecule type" value="Genomic_DNA"/>
</dbReference>
<reference evidence="1 2" key="1">
    <citation type="submission" date="2010-03" db="EMBL/GenBank/DDBJ databases">
        <title>The genome sequence of Gordonibacter pamelaeae 7-10-1-bT.</title>
        <authorList>
            <consortium name="metaHIT consortium -- http://www.metahit.eu/"/>
            <person name="Pajon A."/>
            <person name="Turner K."/>
            <person name="Parkhill J."/>
            <person name="Timmis K."/>
            <person name="Oxley A."/>
            <person name="Wurdemann D."/>
        </authorList>
    </citation>
    <scope>NUCLEOTIDE SEQUENCE [LARGE SCALE GENOMIC DNA]</scope>
    <source>
        <strain evidence="2">7-10-1-b</strain>
    </source>
</reference>
<sequence length="34" mass="3797">MTAPDFILKLREKAGHDLLWLVGVTACVLDARGW</sequence>
<dbReference type="AlphaFoldDB" id="D6EAJ8"/>
<dbReference type="HOGENOM" id="CLU_3373993_0_0_11"/>